<gene>
    <name evidence="1" type="ORF">RFI_15784</name>
</gene>
<reference evidence="1 2" key="1">
    <citation type="journal article" date="2013" name="Curr. Biol.">
        <title>The Genome of the Foraminiferan Reticulomyxa filosa.</title>
        <authorList>
            <person name="Glockner G."/>
            <person name="Hulsmann N."/>
            <person name="Schleicher M."/>
            <person name="Noegel A.A."/>
            <person name="Eichinger L."/>
            <person name="Gallinger C."/>
            <person name="Pawlowski J."/>
            <person name="Sierra R."/>
            <person name="Euteneuer U."/>
            <person name="Pillet L."/>
            <person name="Moustafa A."/>
            <person name="Platzer M."/>
            <person name="Groth M."/>
            <person name="Szafranski K."/>
            <person name="Schliwa M."/>
        </authorList>
    </citation>
    <scope>NUCLEOTIDE SEQUENCE [LARGE SCALE GENOMIC DNA]</scope>
</reference>
<evidence type="ECO:0000313" key="2">
    <source>
        <dbReference type="Proteomes" id="UP000023152"/>
    </source>
</evidence>
<feature type="non-terminal residue" evidence="1">
    <location>
        <position position="1"/>
    </location>
</feature>
<organism evidence="1 2">
    <name type="scientific">Reticulomyxa filosa</name>
    <dbReference type="NCBI Taxonomy" id="46433"/>
    <lineage>
        <taxon>Eukaryota</taxon>
        <taxon>Sar</taxon>
        <taxon>Rhizaria</taxon>
        <taxon>Retaria</taxon>
        <taxon>Foraminifera</taxon>
        <taxon>Monothalamids</taxon>
        <taxon>Reticulomyxidae</taxon>
        <taxon>Reticulomyxa</taxon>
    </lineage>
</organism>
<proteinExistence type="predicted"/>
<dbReference type="AlphaFoldDB" id="X6N581"/>
<feature type="non-terminal residue" evidence="1">
    <location>
        <position position="159"/>
    </location>
</feature>
<keyword evidence="2" id="KW-1185">Reference proteome</keyword>
<dbReference type="Proteomes" id="UP000023152">
    <property type="component" value="Unassembled WGS sequence"/>
</dbReference>
<name>X6N581_RETFI</name>
<comment type="caution">
    <text evidence="1">The sequence shown here is derived from an EMBL/GenBank/DDBJ whole genome shotgun (WGS) entry which is preliminary data.</text>
</comment>
<evidence type="ECO:0000313" key="1">
    <source>
        <dbReference type="EMBL" id="ETO21420.1"/>
    </source>
</evidence>
<dbReference type="EMBL" id="ASPP01011638">
    <property type="protein sequence ID" value="ETO21420.1"/>
    <property type="molecule type" value="Genomic_DNA"/>
</dbReference>
<accession>X6N581</accession>
<protein>
    <submittedName>
        <fullName evidence="1">Uncharacterized protein</fullName>
    </submittedName>
</protein>
<sequence length="159" mass="18565">KDGDHPLDEILWTPELYGVAKEYSLSTENLLTVVTKCELTTAFAQLLLSLCLSKTCNQIEHTTNTGDKSNLLDWFRLSHQYLKLHSVENDLDFRQKSLDKVLGELKQYFERDEWSEVHWQLLETMYITFMSQNTVYVLLQSQSQPQSQQQRSANECVDK</sequence>